<sequence>MQLFLALLTIAALRLASPLIAENIQQRIINGRPVYAGEIKYQIALLRGKEFICGGSIIGRTAVLTAAHCVYGYEKYPYLFSVRYGTINRQNGPQVTVSKIIRHPLYSYFDYDIAVLKFSQNILRSVNASAISLENTLPTDRNNLTVSGWGTDQSGHMPVYLQKAEPLRLVQPDVCHASWAPVVNITSRMICAVSLPGNQSPCKGDSGGPVVDSQTGKQVGVVSFGSCKPGSIPLVFASVPNLYSWILILSGWGRDDNGKVPILLRKATSLRVIPRDDCQIAWGDKPVLTPRMFCAFSAYQLACAGDSGSPLVNAKTGKQVGVMSWGIAKCTAGRKPDVYANVANLREWIVDNLNSSTNAEHTATNLRDNSSETQGISAEKRLVRRPGSRSFSFVSLQVKQNHDKTVGLISSKRLYIKLYSEFD</sequence>
<evidence type="ECO:0000256" key="5">
    <source>
        <dbReference type="ARBA" id="ARBA00023157"/>
    </source>
</evidence>
<dbReference type="GO" id="GO:0004252">
    <property type="term" value="F:serine-type endopeptidase activity"/>
    <property type="evidence" value="ECO:0007669"/>
    <property type="project" value="InterPro"/>
</dbReference>
<evidence type="ECO:0000313" key="9">
    <source>
        <dbReference type="EMBL" id="AID60347.1"/>
    </source>
</evidence>
<protein>
    <submittedName>
        <fullName evidence="9">Trypsin-13</fullName>
    </submittedName>
</protein>
<organism evidence="9">
    <name type="scientific">Nilaparvata lugens</name>
    <name type="common">Brown planthopper</name>
    <dbReference type="NCBI Taxonomy" id="108931"/>
    <lineage>
        <taxon>Eukaryota</taxon>
        <taxon>Metazoa</taxon>
        <taxon>Ecdysozoa</taxon>
        <taxon>Arthropoda</taxon>
        <taxon>Hexapoda</taxon>
        <taxon>Insecta</taxon>
        <taxon>Pterygota</taxon>
        <taxon>Neoptera</taxon>
        <taxon>Paraneoptera</taxon>
        <taxon>Hemiptera</taxon>
        <taxon>Auchenorrhyncha</taxon>
        <taxon>Fulgoroidea</taxon>
        <taxon>Delphacidae</taxon>
        <taxon>Delphacinae</taxon>
        <taxon>Nilaparvata</taxon>
    </lineage>
</organism>
<dbReference type="InterPro" id="IPR001314">
    <property type="entry name" value="Peptidase_S1A"/>
</dbReference>
<feature type="domain" description="Peptidase S1" evidence="8">
    <location>
        <begin position="247"/>
        <end position="354"/>
    </location>
</feature>
<dbReference type="Pfam" id="PF00089">
    <property type="entry name" value="Trypsin"/>
    <property type="match status" value="2"/>
</dbReference>
<keyword evidence="7" id="KW-0732">Signal</keyword>
<reference evidence="9" key="2">
    <citation type="submission" date="2014-02" db="EMBL/GenBank/DDBJ databases">
        <authorList>
            <person name="Bao Y.-Y."/>
            <person name="Zhang C.-X."/>
        </authorList>
    </citation>
    <scope>NUCLEOTIDE SEQUENCE</scope>
</reference>
<dbReference type="AlphaFoldDB" id="A0A068F693"/>
<dbReference type="EMBL" id="KJ512124">
    <property type="protein sequence ID" value="AID60347.1"/>
    <property type="molecule type" value="mRNA"/>
</dbReference>
<dbReference type="PROSITE" id="PS00135">
    <property type="entry name" value="TRYPSIN_SER"/>
    <property type="match status" value="1"/>
</dbReference>
<dbReference type="PROSITE" id="PS00134">
    <property type="entry name" value="TRYPSIN_HIS"/>
    <property type="match status" value="1"/>
</dbReference>
<dbReference type="SUPFAM" id="SSF50494">
    <property type="entry name" value="Trypsin-like serine proteases"/>
    <property type="match status" value="2"/>
</dbReference>
<proteinExistence type="evidence at transcript level"/>
<dbReference type="OrthoDB" id="546450at2759"/>
<dbReference type="PANTHER" id="PTHR24276:SF98">
    <property type="entry name" value="FI18310P1-RELATED"/>
    <property type="match status" value="1"/>
</dbReference>
<dbReference type="CDD" id="cd00190">
    <property type="entry name" value="Tryp_SPc"/>
    <property type="match status" value="1"/>
</dbReference>
<keyword evidence="2 6" id="KW-0645">Protease</keyword>
<keyword evidence="4 6" id="KW-0720">Serine protease</keyword>
<dbReference type="InterPro" id="IPR001254">
    <property type="entry name" value="Trypsin_dom"/>
</dbReference>
<dbReference type="Gene3D" id="2.40.10.10">
    <property type="entry name" value="Trypsin-like serine proteases"/>
    <property type="match status" value="2"/>
</dbReference>
<dbReference type="InterPro" id="IPR033116">
    <property type="entry name" value="TRYPSIN_SER"/>
</dbReference>
<evidence type="ECO:0000256" key="6">
    <source>
        <dbReference type="RuleBase" id="RU363034"/>
    </source>
</evidence>
<feature type="domain" description="Peptidase S1" evidence="8">
    <location>
        <begin position="28"/>
        <end position="246"/>
    </location>
</feature>
<evidence type="ECO:0000256" key="2">
    <source>
        <dbReference type="ARBA" id="ARBA00022670"/>
    </source>
</evidence>
<evidence type="ECO:0000256" key="4">
    <source>
        <dbReference type="ARBA" id="ARBA00022825"/>
    </source>
</evidence>
<evidence type="ECO:0000256" key="1">
    <source>
        <dbReference type="ARBA" id="ARBA00007664"/>
    </source>
</evidence>
<dbReference type="InterPro" id="IPR050430">
    <property type="entry name" value="Peptidase_S1"/>
</dbReference>
<reference evidence="9" key="1">
    <citation type="journal article" date="2014" name="BMC Genomics">
        <title>Genomic insights into the serine protease gene family and expression profile analysis in the planthopper, Nilaparvata lugens.</title>
        <authorList>
            <person name="Bao Y.Y."/>
            <person name="Qin X."/>
            <person name="Yu B."/>
            <person name="Chen L.B."/>
            <person name="Wang Z.C."/>
            <person name="Zhang C.X."/>
        </authorList>
    </citation>
    <scope>NUCLEOTIDE SEQUENCE</scope>
</reference>
<dbReference type="SMART" id="SM00020">
    <property type="entry name" value="Tryp_SPc"/>
    <property type="match status" value="1"/>
</dbReference>
<evidence type="ECO:0000259" key="8">
    <source>
        <dbReference type="PROSITE" id="PS50240"/>
    </source>
</evidence>
<keyword evidence="3 6" id="KW-0378">Hydrolase</keyword>
<feature type="chain" id="PRO_5001651624" evidence="7">
    <location>
        <begin position="22"/>
        <end position="423"/>
    </location>
</feature>
<dbReference type="InterPro" id="IPR043504">
    <property type="entry name" value="Peptidase_S1_PA_chymotrypsin"/>
</dbReference>
<evidence type="ECO:0000256" key="7">
    <source>
        <dbReference type="SAM" id="SignalP"/>
    </source>
</evidence>
<dbReference type="FunFam" id="2.40.10.10:FF:000068">
    <property type="entry name" value="transmembrane protease serine 2"/>
    <property type="match status" value="1"/>
</dbReference>
<evidence type="ECO:0000256" key="3">
    <source>
        <dbReference type="ARBA" id="ARBA00022801"/>
    </source>
</evidence>
<accession>A0A068F693</accession>
<dbReference type="GO" id="GO:0006508">
    <property type="term" value="P:proteolysis"/>
    <property type="evidence" value="ECO:0007669"/>
    <property type="project" value="UniProtKB-KW"/>
</dbReference>
<dbReference type="InterPro" id="IPR018114">
    <property type="entry name" value="TRYPSIN_HIS"/>
</dbReference>
<dbReference type="PRINTS" id="PR00722">
    <property type="entry name" value="CHYMOTRYPSIN"/>
</dbReference>
<dbReference type="PROSITE" id="PS50240">
    <property type="entry name" value="TRYPSIN_DOM"/>
    <property type="match status" value="2"/>
</dbReference>
<dbReference type="InterPro" id="IPR009003">
    <property type="entry name" value="Peptidase_S1_PA"/>
</dbReference>
<dbReference type="PANTHER" id="PTHR24276">
    <property type="entry name" value="POLYSERASE-RELATED"/>
    <property type="match status" value="1"/>
</dbReference>
<feature type="signal peptide" evidence="7">
    <location>
        <begin position="1"/>
        <end position="21"/>
    </location>
</feature>
<keyword evidence="5" id="KW-1015">Disulfide bond</keyword>
<comment type="similarity">
    <text evidence="1">Belongs to the peptidase S1 family.</text>
</comment>
<name>A0A068F693_NILLU</name>